<protein>
    <recommendedName>
        <fullName evidence="4">Phage terminase-like protein, large subunit, contains N-terminal HTH domain</fullName>
    </recommendedName>
</protein>
<accession>A0A1T4XHB8</accession>
<dbReference type="STRING" id="48467.SAMN02745166_01508"/>
<organism evidence="2 3">
    <name type="scientific">Prosthecobacter debontii</name>
    <dbReference type="NCBI Taxonomy" id="48467"/>
    <lineage>
        <taxon>Bacteria</taxon>
        <taxon>Pseudomonadati</taxon>
        <taxon>Verrucomicrobiota</taxon>
        <taxon>Verrucomicrobiia</taxon>
        <taxon>Verrucomicrobiales</taxon>
        <taxon>Verrucomicrobiaceae</taxon>
        <taxon>Prosthecobacter</taxon>
    </lineage>
</organism>
<sequence length="531" mass="59290">MTADALTVGELALLEDPFWRLTSGKLYKIKTADGRGVIPFEPRPEQQVLLRELIDAVDAVKAKSPGWQKVQKKMKLKARRLGWSTTIGVFIADCLCFRQSFTATLIDQTGEDATKKMTGIVKVAVNAALEIMPLRKLKDNDSELTIDAEDPEQSAPSTFYAGTKARGGSNDFLWLSEVAVIQFDDPKRAEEIVTGALPSARHGVIVGETTWKGGKGGKVYELIEPTLKGTADDWQVDFSPWWQDPRNVAPHASHDAQSLKYFHDIQERLERDGIHLSDEQRRWWAQERRTQGIFMMRENPTFLDECWRAPIEGAIYAPSLDRARTEGRICSMPVAGDALVNTSWDLGSPRHTAIWFWQVVGREIRIIDYVAGFEGTLTELVAMLLAKGYNLGKHYLPHDALQTERSGSNFASELRTAGLSNLVCVPRTASVWIGINHAIEMMPSISWRNTPAVEKGLEALAAYRQHKEGAGALTKAEPVHDWASHPADALRHMAEAHRAGLFKFSSAAEPRPGEYGERRQRKGMKPRRISA</sequence>
<evidence type="ECO:0000313" key="2">
    <source>
        <dbReference type="EMBL" id="SKA88920.1"/>
    </source>
</evidence>
<dbReference type="Gene3D" id="3.40.50.300">
    <property type="entry name" value="P-loop containing nucleotide triphosphate hydrolases"/>
    <property type="match status" value="1"/>
</dbReference>
<reference evidence="3" key="1">
    <citation type="submission" date="2017-02" db="EMBL/GenBank/DDBJ databases">
        <authorList>
            <person name="Varghese N."/>
            <person name="Submissions S."/>
        </authorList>
    </citation>
    <scope>NUCLEOTIDE SEQUENCE [LARGE SCALE GENOMIC DNA]</scope>
    <source>
        <strain evidence="3">ATCC 700200</strain>
    </source>
</reference>
<proteinExistence type="predicted"/>
<dbReference type="Proteomes" id="UP000190774">
    <property type="component" value="Unassembled WGS sequence"/>
</dbReference>
<dbReference type="EMBL" id="FUYE01000004">
    <property type="protein sequence ID" value="SKA88920.1"/>
    <property type="molecule type" value="Genomic_DNA"/>
</dbReference>
<dbReference type="InterPro" id="IPR027417">
    <property type="entry name" value="P-loop_NTPase"/>
</dbReference>
<evidence type="ECO:0000256" key="1">
    <source>
        <dbReference type="SAM" id="MobiDB-lite"/>
    </source>
</evidence>
<dbReference type="OrthoDB" id="479677at2"/>
<keyword evidence="3" id="KW-1185">Reference proteome</keyword>
<feature type="compositionally biased region" description="Basic residues" evidence="1">
    <location>
        <begin position="519"/>
        <end position="531"/>
    </location>
</feature>
<dbReference type="AlphaFoldDB" id="A0A1T4XHB8"/>
<dbReference type="RefSeq" id="WP_078812711.1">
    <property type="nucleotide sequence ID" value="NZ_FUYE01000004.1"/>
</dbReference>
<dbReference type="Gene3D" id="3.30.420.280">
    <property type="match status" value="1"/>
</dbReference>
<evidence type="ECO:0000313" key="3">
    <source>
        <dbReference type="Proteomes" id="UP000190774"/>
    </source>
</evidence>
<gene>
    <name evidence="2" type="ORF">SAMN02745166_01508</name>
</gene>
<evidence type="ECO:0008006" key="4">
    <source>
        <dbReference type="Google" id="ProtNLM"/>
    </source>
</evidence>
<name>A0A1T4XHB8_9BACT</name>
<feature type="region of interest" description="Disordered" evidence="1">
    <location>
        <begin position="507"/>
        <end position="531"/>
    </location>
</feature>